<keyword evidence="3" id="KW-1185">Reference proteome</keyword>
<dbReference type="Proteomes" id="UP000031449">
    <property type="component" value="Chromosome"/>
</dbReference>
<keyword evidence="1" id="KW-0472">Membrane</keyword>
<dbReference type="STRING" id="1508404.JMA_07210"/>
<feature type="transmembrane region" description="Helical" evidence="1">
    <location>
        <begin position="45"/>
        <end position="64"/>
    </location>
</feature>
<dbReference type="KEGG" id="jeo:JMA_07210"/>
<proteinExistence type="predicted"/>
<protein>
    <submittedName>
        <fullName evidence="2">Uncharacterized protein</fullName>
    </submittedName>
</protein>
<gene>
    <name evidence="2" type="ORF">JMA_07210</name>
</gene>
<dbReference type="BioCyc" id="JESP1508404:G14D9-9938-MONOMER"/>
<keyword evidence="1" id="KW-0812">Transmembrane</keyword>
<dbReference type="OrthoDB" id="2452221at2"/>
<keyword evidence="1" id="KW-1133">Transmembrane helix</keyword>
<dbReference type="HOGENOM" id="CLU_1123363_0_0_9"/>
<dbReference type="EMBL" id="CP009416">
    <property type="protein sequence ID" value="AJD90038.1"/>
    <property type="molecule type" value="Genomic_DNA"/>
</dbReference>
<reference evidence="2 3" key="1">
    <citation type="submission" date="2014-08" db="EMBL/GenBank/DDBJ databases">
        <title>Complete genome of a marine bacteria Jeotgalibacillus malaysiensis.</title>
        <authorList>
            <person name="Yaakop A.S."/>
            <person name="Chan K.-G."/>
            <person name="Goh K.M."/>
        </authorList>
    </citation>
    <scope>NUCLEOTIDE SEQUENCE [LARGE SCALE GENOMIC DNA]</scope>
    <source>
        <strain evidence="2 3">D5</strain>
    </source>
</reference>
<dbReference type="AlphaFoldDB" id="A0A0B5ANC6"/>
<accession>A0A0B5ANC6</accession>
<name>A0A0B5ANC6_9BACL</name>
<feature type="transmembrane region" description="Helical" evidence="1">
    <location>
        <begin position="6"/>
        <end position="24"/>
    </location>
</feature>
<evidence type="ECO:0000313" key="3">
    <source>
        <dbReference type="Proteomes" id="UP000031449"/>
    </source>
</evidence>
<sequence>MTILFQLIPFALILLVFTFFFRKREQPLKPKKSKISLNRLVQTRMLYIIYAGVLTVAMAAYYILPVSADGVGKAVFEEESLSYYENLYEPAQQNRFDDISPEFLAEQKQYDFSGDKLMIPTPMYGSSYGDTLFAITKDEEVEGEILIDMYETPVVLNGYDITDAINRAEVKITYDSVHVETPVGSDRLKFNQFNPPAPAQQFLEGKRADLASGFSFAYGIHVIHLRVPAHVDVQYAPEANVVEFIAQ</sequence>
<evidence type="ECO:0000313" key="2">
    <source>
        <dbReference type="EMBL" id="AJD90038.1"/>
    </source>
</evidence>
<evidence type="ECO:0000256" key="1">
    <source>
        <dbReference type="SAM" id="Phobius"/>
    </source>
</evidence>
<organism evidence="2 3">
    <name type="scientific">Jeotgalibacillus malaysiensis</name>
    <dbReference type="NCBI Taxonomy" id="1508404"/>
    <lineage>
        <taxon>Bacteria</taxon>
        <taxon>Bacillati</taxon>
        <taxon>Bacillota</taxon>
        <taxon>Bacilli</taxon>
        <taxon>Bacillales</taxon>
        <taxon>Caryophanaceae</taxon>
        <taxon>Jeotgalibacillus</taxon>
    </lineage>
</organism>